<comment type="caution">
    <text evidence="3">The sequence shown here is derived from an EMBL/GenBank/DDBJ whole genome shotgun (WGS) entry which is preliminary data.</text>
</comment>
<feature type="compositionally biased region" description="Polar residues" evidence="2">
    <location>
        <begin position="220"/>
        <end position="231"/>
    </location>
</feature>
<dbReference type="PANTHER" id="PTHR47434">
    <property type="entry name" value="PROTEIN PTST HOMOLOG 3, CHLOROPLASTIC"/>
    <property type="match status" value="1"/>
</dbReference>
<keyword evidence="4" id="KW-1185">Reference proteome</keyword>
<feature type="coiled-coil region" evidence="1">
    <location>
        <begin position="319"/>
        <end position="364"/>
    </location>
</feature>
<dbReference type="AlphaFoldDB" id="A0AA87ZWD1"/>
<evidence type="ECO:0000313" key="3">
    <source>
        <dbReference type="EMBL" id="GMN41762.1"/>
    </source>
</evidence>
<evidence type="ECO:0000256" key="2">
    <source>
        <dbReference type="SAM" id="MobiDB-lite"/>
    </source>
</evidence>
<feature type="compositionally biased region" description="Low complexity" evidence="2">
    <location>
        <begin position="241"/>
        <end position="251"/>
    </location>
</feature>
<name>A0AA87ZWD1_FICCA</name>
<dbReference type="Proteomes" id="UP001187192">
    <property type="component" value="Unassembled WGS sequence"/>
</dbReference>
<dbReference type="PANTHER" id="PTHR47434:SF1">
    <property type="entry name" value="PROTEIN PTST HOMOLOG 2, CHLOROPLASTIC"/>
    <property type="match status" value="1"/>
</dbReference>
<evidence type="ECO:0000313" key="4">
    <source>
        <dbReference type="Proteomes" id="UP001187192"/>
    </source>
</evidence>
<reference evidence="3" key="1">
    <citation type="submission" date="2023-07" db="EMBL/GenBank/DDBJ databases">
        <title>draft genome sequence of fig (Ficus carica).</title>
        <authorList>
            <person name="Takahashi T."/>
            <person name="Nishimura K."/>
        </authorList>
    </citation>
    <scope>NUCLEOTIDE SEQUENCE</scope>
</reference>
<organism evidence="3 4">
    <name type="scientific">Ficus carica</name>
    <name type="common">Common fig</name>
    <dbReference type="NCBI Taxonomy" id="3494"/>
    <lineage>
        <taxon>Eukaryota</taxon>
        <taxon>Viridiplantae</taxon>
        <taxon>Streptophyta</taxon>
        <taxon>Embryophyta</taxon>
        <taxon>Tracheophyta</taxon>
        <taxon>Spermatophyta</taxon>
        <taxon>Magnoliopsida</taxon>
        <taxon>eudicotyledons</taxon>
        <taxon>Gunneridae</taxon>
        <taxon>Pentapetalae</taxon>
        <taxon>rosids</taxon>
        <taxon>fabids</taxon>
        <taxon>Rosales</taxon>
        <taxon>Moraceae</taxon>
        <taxon>Ficeae</taxon>
        <taxon>Ficus</taxon>
    </lineage>
</organism>
<accession>A0AA87ZWD1</accession>
<gene>
    <name evidence="3" type="ORF">TIFTF001_010980</name>
</gene>
<protein>
    <submittedName>
        <fullName evidence="3">Uncharacterized protein</fullName>
    </submittedName>
</protein>
<proteinExistence type="predicted"/>
<evidence type="ECO:0000256" key="1">
    <source>
        <dbReference type="SAM" id="Coils"/>
    </source>
</evidence>
<keyword evidence="1" id="KW-0175">Coiled coil</keyword>
<dbReference type="EMBL" id="BTGU01000013">
    <property type="protein sequence ID" value="GMN41762.1"/>
    <property type="molecule type" value="Genomic_DNA"/>
</dbReference>
<sequence length="396" mass="45240">MSSSRWPPYVRRNARATIMISSLVISSASSSAHQFLVSPQYFRFGLNSGVIRRRHRRWYVPPTKRRCCTTKPLLRASVGESDIYNADELEEEILEFMVNSENPELFPSKKELVDAGRDDLVDAIVNQGGLLNRLEKQRNYALELDQVRENEDHTFPASYHNAEVDWKYSRFSTDANNSFSSGDGLRNSNDHHEPQMWRSWSIQRAGFRDIDTEDIESAPSEASNIGGSSTENSKDEITRVESSSSSSSAEEAAAKYEWNELGSRIEKRNHDRFIRSRLQQLELEASAVLRSVRLNITNEFASQKLYDDWEFWEVQDDEITKAEDKLRSTRSKLAVLEGKMALAIIDARQVMDEKKKKIDDARRALRLVHSTCVVWPNSASSEVFLAGSFDGWATQV</sequence>
<feature type="region of interest" description="Disordered" evidence="2">
    <location>
        <begin position="217"/>
        <end position="251"/>
    </location>
</feature>